<evidence type="ECO:0000256" key="3">
    <source>
        <dbReference type="ARBA" id="ARBA00022692"/>
    </source>
</evidence>
<accession>A0A1N7L208</accession>
<feature type="domain" description="Type II secretion system protein GspF" evidence="7">
    <location>
        <begin position="187"/>
        <end position="315"/>
    </location>
</feature>
<comment type="subcellular location">
    <subcellularLocation>
        <location evidence="1">Cell membrane</location>
        <topology evidence="1">Multi-pass membrane protein</topology>
    </subcellularLocation>
</comment>
<dbReference type="Pfam" id="PF00482">
    <property type="entry name" value="T2SSF"/>
    <property type="match status" value="1"/>
</dbReference>
<dbReference type="EMBL" id="FTOM01000002">
    <property type="protein sequence ID" value="SIS67893.1"/>
    <property type="molecule type" value="Genomic_DNA"/>
</dbReference>
<organism evidence="8 9">
    <name type="scientific">Phaeovulum vinaykumarii</name>
    <dbReference type="NCBI Taxonomy" id="407234"/>
    <lineage>
        <taxon>Bacteria</taxon>
        <taxon>Pseudomonadati</taxon>
        <taxon>Pseudomonadota</taxon>
        <taxon>Alphaproteobacteria</taxon>
        <taxon>Rhodobacterales</taxon>
        <taxon>Paracoccaceae</taxon>
        <taxon>Phaeovulum</taxon>
    </lineage>
</organism>
<keyword evidence="2" id="KW-1003">Cell membrane</keyword>
<keyword evidence="5 6" id="KW-0472">Membrane</keyword>
<evidence type="ECO:0000313" key="8">
    <source>
        <dbReference type="EMBL" id="SIS67893.1"/>
    </source>
</evidence>
<reference evidence="9" key="1">
    <citation type="submission" date="2017-01" db="EMBL/GenBank/DDBJ databases">
        <authorList>
            <person name="Varghese N."/>
            <person name="Submissions S."/>
        </authorList>
    </citation>
    <scope>NUCLEOTIDE SEQUENCE [LARGE SCALE GENOMIC DNA]</scope>
    <source>
        <strain evidence="9">DSM 18714</strain>
    </source>
</reference>
<feature type="transmembrane region" description="Helical" evidence="6">
    <location>
        <begin position="300"/>
        <end position="319"/>
    </location>
</feature>
<evidence type="ECO:0000259" key="7">
    <source>
        <dbReference type="Pfam" id="PF00482"/>
    </source>
</evidence>
<dbReference type="PANTHER" id="PTHR35007:SF2">
    <property type="entry name" value="PILUS ASSEMBLE PROTEIN"/>
    <property type="match status" value="1"/>
</dbReference>
<evidence type="ECO:0000256" key="1">
    <source>
        <dbReference type="ARBA" id="ARBA00004651"/>
    </source>
</evidence>
<dbReference type="STRING" id="407234.SAMN05421795_102452"/>
<feature type="transmembrane region" description="Helical" evidence="6">
    <location>
        <begin position="20"/>
        <end position="41"/>
    </location>
</feature>
<evidence type="ECO:0000256" key="4">
    <source>
        <dbReference type="ARBA" id="ARBA00022989"/>
    </source>
</evidence>
<dbReference type="Proteomes" id="UP000186098">
    <property type="component" value="Unassembled WGS sequence"/>
</dbReference>
<dbReference type="InterPro" id="IPR018076">
    <property type="entry name" value="T2SS_GspF_dom"/>
</dbReference>
<keyword evidence="4 6" id="KW-1133">Transmembrane helix</keyword>
<keyword evidence="9" id="KW-1185">Reference proteome</keyword>
<feature type="transmembrane region" description="Helical" evidence="6">
    <location>
        <begin position="144"/>
        <end position="163"/>
    </location>
</feature>
<feature type="transmembrane region" description="Helical" evidence="6">
    <location>
        <begin position="119"/>
        <end position="138"/>
    </location>
</feature>
<evidence type="ECO:0000256" key="6">
    <source>
        <dbReference type="SAM" id="Phobius"/>
    </source>
</evidence>
<keyword evidence="3 6" id="KW-0812">Transmembrane</keyword>
<gene>
    <name evidence="8" type="ORF">SAMN05421795_102452</name>
</gene>
<name>A0A1N7L208_9RHOB</name>
<dbReference type="PANTHER" id="PTHR35007">
    <property type="entry name" value="INTEGRAL MEMBRANE PROTEIN-RELATED"/>
    <property type="match status" value="1"/>
</dbReference>
<dbReference type="GO" id="GO:0005886">
    <property type="term" value="C:plasma membrane"/>
    <property type="evidence" value="ECO:0007669"/>
    <property type="project" value="UniProtKB-SubCell"/>
</dbReference>
<evidence type="ECO:0000313" key="9">
    <source>
        <dbReference type="Proteomes" id="UP000186098"/>
    </source>
</evidence>
<protein>
    <submittedName>
        <fullName evidence="8">Tight adherence protein C</fullName>
    </submittedName>
</protein>
<sequence length="333" mass="36428">MMELLAPLNAYLVAQFGPTGPMMALVVLGGLMIAAVLPALVRRKPDPLDRLHASAGLGPQRDIAKSPERAQLRLDAGNDKLEKFAGFLEPQTAEEMSEAMMRMTRAGYRGKNAVRTFHAAQFALGIAFLALGVAYSFLTSTGEVSTTTLLMSVLLPGGFGYYLPKYWVERRIQVRREEIQNGFPDALDLLLVCVEAGQSLDQGIIRVSKELAQGYPALAEEFAMIAHEIKAGKDKIQVLRGFGDRVAVPDVNSFVTVMIQSQTFGTSIADALRVYASDMRDKRVMRAEEAANKIPTKMTLGTMMFTVPPLLIILVGPSVHDMLDTFDKLNSSM</sequence>
<evidence type="ECO:0000256" key="5">
    <source>
        <dbReference type="ARBA" id="ARBA00023136"/>
    </source>
</evidence>
<dbReference type="AlphaFoldDB" id="A0A1N7L208"/>
<proteinExistence type="predicted"/>
<evidence type="ECO:0000256" key="2">
    <source>
        <dbReference type="ARBA" id="ARBA00022475"/>
    </source>
</evidence>